<dbReference type="PANTHER" id="PTHR32305:SF17">
    <property type="entry name" value="TRNA NUCLEASE WAPA"/>
    <property type="match status" value="1"/>
</dbReference>
<sequence length="2127" mass="230399">MDYSAFAEGFGGDYGARLRLVRLPDCAATAEPGSAECPRQPVPLASKNDAGRRTVTARVTAEPAEPGMSTQAGEASALVALVSGIESAKGDYTATSLAPSASWNVANSSGGFSWEYPFRAVPTPGGLNPTIGLGYSSQAVDGRTSVTNNQGSWVGDGFSFEPGYIERAYKPCADDGHKDSAEQCWAHDNATVLLEGSSAQLIKDDDTGEWHMTGESGARVEKLTGAANGDNDGEHWRVTTTDGTEYHFGLNRLPGWTSGKEETDSAWTVPVFGDDSGEPCHNATFTKAHCKQAWRWNLDYVKDTHGNVMSYFYGAETNYYALNGRTDVDGTAYHRGGHLKRVDYGQRDGQVYAAKAPARVEFTVAERCLPTETFDCAPDKRTTANAAHWPDVPVDLECKAGTHCKAGQASPSFWTTKRLTGVTTRMRTGTDTYEDVDAWTLTHRFLDNGDDSGTLWLSKIGHEGRAGDDHIKLPSVDLHGIQLANRVDKDGDNIDAFHRYRLATVLSETGAQLDVNYAPTECTADALPEPGKSTRRCYPVKWAPPGHTEPITDWFHKYVVAEIIETDRTGGGDDMVTRYDYNGAAAWRHADPDGITDEKYLTWNEWQGYGKVTVTKGNGEADAARVDYTYLQGMHGDKDPDGGTRSVRVTDSTGKEYTDHKEYTGFEVEAATHDKGKIVSKVVTEPWKHDTAIQTKPWATTRATLVKPRATRGYSLLSGGDWQETRSTTSYDTAGTSTGRIVRTEDLGDVSTSKDDTCTRTWYADNKAKNILELPSRIEIVSVDCAATPDRRTQVLEDERFSYDGGSFGDAPVRGDETTSERLMSHDGTTATYQVTGTATYDAFGRPTSETDAAGAAVKTEYTQANGLISQVKVTNPLGHVTTADYAPAWGQSIRHTDANGKRAETRLDALGRVTGVWLANRRSTQTPNVKYSYLVRKDKPVAIKAEKLEDGGTYGTEYEIYDSLLRPRQLQSEGPDGTRLVGDTFYDGAGLIKQGNETYNAVGAPSDELLVVRNGEVGTQYRYEYDGLGRTTAEIFAVAGVEQWRTTVRYDGERTHVDPPEGGVPTTTIADATGRTTELRHYHGEAPNPDGAAGPGNGYDATKYTYTPAGQLATVTDAEGNTWRYEYDQLGRKTKSIDPDAGTSTVTYDAVDRPVTTTDARGKSVSTAYDKLGRVITTWKGQPNTGTKLTETRYDKAGWLGHAYASLRYVGDGSQYFTTVTQSMDALYRPLKTAYSVPETENDLAGVYTFTTTYNQDGTVSGEGMPAAGGLGSEAFVYGYDELQRPVSLKGSTSSYVTDTVYSTASLLQQLQLSTGSGKRVWQNFDYEKGTDRLTRSTVRTEGVTGPAKASHYTYDQAGNVLSISDTSGSAPDVQCFTYDTGQRLSEAWTPVATAEQATGSGTVGGKLGGAAPAACGAAPGERALGGPAPYWKSYTVDALGNRLKEVVHDTDLEAAKDIIRTYTYGEEGAGPHAVTKVVEETPTGDRQSTYAYDKSGNTTGRTIGGDTQSLEWDAEGKLARTVEVDGKEATFTYDASGNRIMRKDATATTVYLPGMELRLATGSSKVEATRYYTFAGRTIAVRTDDGKLAWLVSDHHGTGELAVDAVTGAVLAQRRFDPYGLERGRASGTWPGEKGFVGGTIDAQTGLTSIGAREYDAKLGRFISVDPVIDFTQPQQINGYAYANNSPVTLSDPSGMFVGFFHSLVKVVKYVVSTVGKWLRNNPHHEVRQAQRKRDQVEQRLSSAKKKVKRSIEGLKKIGGELIGVDAAMDCLASPNMSDCGETVANILSTAVGGVAGKLAAKYGIKIGKFVDDMKTIGGHLRRLIEGFDEAGDATRALNKAKKGLQKAKEKAQKSKEALRKKGKCSAPHSFLPGTGVLLADGSSKPIEDVELGDKVTVTDPETGETTTREIVGTIVTEDDKHFVDLTITLDGGRSTAALISTTTHPFWVESAQEWIKADDLKPGMTLRTPDGDTVTLTATRHFEQRQRTHDLTVRGIHTYYVLAGETPVLVHNANCGPGTKFDVPTEPGVYSIHLKDGTTYVGSSTTSIRERVNKSMRSKHAVRKAGYTADDIANVTYFTLPSGTSKTAIRRMEQTMMEGVKTRGGTLLNRRDPEIDVPRGGYLP</sequence>
<dbReference type="Pfam" id="PF07591">
    <property type="entry name" value="PT-HINT"/>
    <property type="match status" value="1"/>
</dbReference>
<dbReference type="InterPro" id="IPR050708">
    <property type="entry name" value="T6SS_VgrG/RHS"/>
</dbReference>
<dbReference type="InterPro" id="IPR022385">
    <property type="entry name" value="Rhs_assc_core"/>
</dbReference>
<organism evidence="5 6">
    <name type="scientific">Streptomyces carminius</name>
    <dbReference type="NCBI Taxonomy" id="2665496"/>
    <lineage>
        <taxon>Bacteria</taxon>
        <taxon>Bacillati</taxon>
        <taxon>Actinomycetota</taxon>
        <taxon>Actinomycetes</taxon>
        <taxon>Kitasatosporales</taxon>
        <taxon>Streptomycetaceae</taxon>
        <taxon>Streptomyces</taxon>
    </lineage>
</organism>
<dbReference type="EMBL" id="PGGW01000022">
    <property type="protein sequence ID" value="PJE98297.1"/>
    <property type="molecule type" value="Genomic_DNA"/>
</dbReference>
<comment type="caution">
    <text evidence="5">The sequence shown here is derived from an EMBL/GenBank/DDBJ whole genome shotgun (WGS) entry which is preliminary data.</text>
</comment>
<proteinExistence type="predicted"/>
<evidence type="ECO:0000256" key="3">
    <source>
        <dbReference type="SAM" id="MobiDB-lite"/>
    </source>
</evidence>
<dbReference type="SMART" id="SM00306">
    <property type="entry name" value="HintN"/>
    <property type="match status" value="1"/>
</dbReference>
<dbReference type="Pfam" id="PF05593">
    <property type="entry name" value="RHS_repeat"/>
    <property type="match status" value="2"/>
</dbReference>
<keyword evidence="6" id="KW-1185">Reference proteome</keyword>
<dbReference type="NCBIfam" id="TIGR03696">
    <property type="entry name" value="Rhs_assc_core"/>
    <property type="match status" value="1"/>
</dbReference>
<name>A0A2M8M268_9ACTN</name>
<gene>
    <name evidence="5" type="ORF">CUT44_08440</name>
</gene>
<dbReference type="NCBIfam" id="TIGR01643">
    <property type="entry name" value="YD_repeat_2x"/>
    <property type="match status" value="4"/>
</dbReference>
<dbReference type="InterPro" id="IPR036844">
    <property type="entry name" value="Hint_dom_sf"/>
</dbReference>
<dbReference type="Gene3D" id="2.180.10.10">
    <property type="entry name" value="RHS repeat-associated core"/>
    <property type="match status" value="2"/>
</dbReference>
<dbReference type="CDD" id="cd00081">
    <property type="entry name" value="Hint"/>
    <property type="match status" value="1"/>
</dbReference>
<keyword evidence="1" id="KW-0677">Repeat</keyword>
<dbReference type="Gene3D" id="2.170.16.10">
    <property type="entry name" value="Hedgehog/Intein (Hint) domain"/>
    <property type="match status" value="1"/>
</dbReference>
<dbReference type="PROSITE" id="PS50164">
    <property type="entry name" value="GIY_YIG"/>
    <property type="match status" value="1"/>
</dbReference>
<feature type="domain" description="GIY-YIG" evidence="4">
    <location>
        <begin position="2028"/>
        <end position="2113"/>
    </location>
</feature>
<dbReference type="InterPro" id="IPR000305">
    <property type="entry name" value="GIY-YIG_endonuc"/>
</dbReference>
<accession>A0A2M8M268</accession>
<dbReference type="InterPro" id="IPR006530">
    <property type="entry name" value="YD"/>
</dbReference>
<dbReference type="Pfam" id="PF25023">
    <property type="entry name" value="TEN_YD-shell"/>
    <property type="match status" value="1"/>
</dbReference>
<dbReference type="SUPFAM" id="SSF51294">
    <property type="entry name" value="Hedgehog/intein (Hint) domain"/>
    <property type="match status" value="1"/>
</dbReference>
<dbReference type="PANTHER" id="PTHR32305">
    <property type="match status" value="1"/>
</dbReference>
<feature type="region of interest" description="Disordered" evidence="3">
    <location>
        <begin position="30"/>
        <end position="53"/>
    </location>
</feature>
<evidence type="ECO:0000313" key="5">
    <source>
        <dbReference type="EMBL" id="PJE98297.1"/>
    </source>
</evidence>
<evidence type="ECO:0000313" key="6">
    <source>
        <dbReference type="Proteomes" id="UP000230407"/>
    </source>
</evidence>
<dbReference type="InterPro" id="IPR031325">
    <property type="entry name" value="RHS_repeat"/>
</dbReference>
<evidence type="ECO:0000256" key="2">
    <source>
        <dbReference type="SAM" id="Coils"/>
    </source>
</evidence>
<dbReference type="InterPro" id="IPR056823">
    <property type="entry name" value="TEN-like_YD-shell"/>
</dbReference>
<dbReference type="Proteomes" id="UP000230407">
    <property type="component" value="Unassembled WGS sequence"/>
</dbReference>
<protein>
    <submittedName>
        <fullName evidence="5">Sugar-binding protein</fullName>
    </submittedName>
</protein>
<evidence type="ECO:0000256" key="1">
    <source>
        <dbReference type="ARBA" id="ARBA00022737"/>
    </source>
</evidence>
<evidence type="ECO:0000259" key="4">
    <source>
        <dbReference type="PROSITE" id="PS50164"/>
    </source>
</evidence>
<reference evidence="5 6" key="1">
    <citation type="submission" date="2017-11" db="EMBL/GenBank/DDBJ databases">
        <title>Streptomyces carmine sp. nov., a novel actinomycete isolated from Sophora alopecuroides in Xinjiang, China.</title>
        <authorList>
            <person name="Wang Y."/>
            <person name="Luo X."/>
            <person name="Wan C."/>
            <person name="Zhang L."/>
        </authorList>
    </citation>
    <scope>NUCLEOTIDE SEQUENCE [LARGE SCALE GENOMIC DNA]</scope>
    <source>
        <strain evidence="5 6">TRM SA0054</strain>
    </source>
</reference>
<dbReference type="InterPro" id="IPR003587">
    <property type="entry name" value="Hint_dom_N"/>
</dbReference>
<feature type="coiled-coil region" evidence="2">
    <location>
        <begin position="1833"/>
        <end position="1864"/>
    </location>
</feature>
<keyword evidence="2" id="KW-0175">Coiled coil</keyword>